<organism evidence="2 3">
    <name type="scientific">Caerostris extrusa</name>
    <name type="common">Bark spider</name>
    <name type="synonym">Caerostris bankana</name>
    <dbReference type="NCBI Taxonomy" id="172846"/>
    <lineage>
        <taxon>Eukaryota</taxon>
        <taxon>Metazoa</taxon>
        <taxon>Ecdysozoa</taxon>
        <taxon>Arthropoda</taxon>
        <taxon>Chelicerata</taxon>
        <taxon>Arachnida</taxon>
        <taxon>Araneae</taxon>
        <taxon>Araneomorphae</taxon>
        <taxon>Entelegynae</taxon>
        <taxon>Araneoidea</taxon>
        <taxon>Araneidae</taxon>
        <taxon>Caerostris</taxon>
    </lineage>
</organism>
<dbReference type="InterPro" id="IPR005135">
    <property type="entry name" value="Endo/exonuclease/phosphatase"/>
</dbReference>
<accession>A0AAV4NCQ7</accession>
<dbReference type="Proteomes" id="UP001054945">
    <property type="component" value="Unassembled WGS sequence"/>
</dbReference>
<proteinExistence type="predicted"/>
<keyword evidence="2" id="KW-0695">RNA-directed DNA polymerase</keyword>
<keyword evidence="3" id="KW-1185">Reference proteome</keyword>
<sequence length="286" mass="32289">MVELKLENTPPITFVSTCLKPQFTTSISLKKLIEANKNTIIAGDFNASHIAWNSPRNSHRGIVLNKFLKTRKDIKILAPHTHILALRLDMGITLQLHSNLATSNQRKITNWYNYNFTLHHTPIPLTEINTTEDAEHALEKFTHTISDALDKTCRPHFGQPGKKLHTYIRNNITNRNKIRKAGQRSKDPALKNSISKLTTIIKKEIKIFNSNNWSNFTANLSDNSTSLWRKVAALRNNATTIPPLTSDTGTTAISPVEKAELIADCWRTQFSPNPNQNHVSTDTLII</sequence>
<dbReference type="GO" id="GO:0003964">
    <property type="term" value="F:RNA-directed DNA polymerase activity"/>
    <property type="evidence" value="ECO:0007669"/>
    <property type="project" value="UniProtKB-KW"/>
</dbReference>
<protein>
    <submittedName>
        <fullName evidence="2">RNA-directed DNA polymerase from mobile element jockey</fullName>
    </submittedName>
</protein>
<feature type="domain" description="Endonuclease/exonuclease/phosphatase" evidence="1">
    <location>
        <begin position="24"/>
        <end position="80"/>
    </location>
</feature>
<evidence type="ECO:0000313" key="3">
    <source>
        <dbReference type="Proteomes" id="UP001054945"/>
    </source>
</evidence>
<dbReference type="SUPFAM" id="SSF56219">
    <property type="entry name" value="DNase I-like"/>
    <property type="match status" value="1"/>
</dbReference>
<dbReference type="PANTHER" id="PTHR33273">
    <property type="entry name" value="DOMAIN-CONTAINING PROTEIN, PUTATIVE-RELATED"/>
    <property type="match status" value="1"/>
</dbReference>
<dbReference type="AlphaFoldDB" id="A0AAV4NCQ7"/>
<evidence type="ECO:0000259" key="1">
    <source>
        <dbReference type="Pfam" id="PF14529"/>
    </source>
</evidence>
<name>A0AAV4NCQ7_CAEEX</name>
<keyword evidence="2" id="KW-0548">Nucleotidyltransferase</keyword>
<dbReference type="Gene3D" id="3.60.10.10">
    <property type="entry name" value="Endonuclease/exonuclease/phosphatase"/>
    <property type="match status" value="1"/>
</dbReference>
<dbReference type="PANTHER" id="PTHR33273:SF2">
    <property type="entry name" value="ENDONUCLEASE_EXONUCLEASE_PHOSPHATASE DOMAIN-CONTAINING PROTEIN"/>
    <property type="match status" value="1"/>
</dbReference>
<gene>
    <name evidence="2" type="primary">pol_758</name>
    <name evidence="2" type="ORF">CEXT_275221</name>
</gene>
<evidence type="ECO:0000313" key="2">
    <source>
        <dbReference type="EMBL" id="GIX82584.1"/>
    </source>
</evidence>
<dbReference type="EMBL" id="BPLR01020791">
    <property type="protein sequence ID" value="GIX82584.1"/>
    <property type="molecule type" value="Genomic_DNA"/>
</dbReference>
<keyword evidence="2" id="KW-0808">Transferase</keyword>
<comment type="caution">
    <text evidence="2">The sequence shown here is derived from an EMBL/GenBank/DDBJ whole genome shotgun (WGS) entry which is preliminary data.</text>
</comment>
<dbReference type="InterPro" id="IPR036691">
    <property type="entry name" value="Endo/exonu/phosph_ase_sf"/>
</dbReference>
<reference evidence="2 3" key="1">
    <citation type="submission" date="2021-06" db="EMBL/GenBank/DDBJ databases">
        <title>Caerostris extrusa draft genome.</title>
        <authorList>
            <person name="Kono N."/>
            <person name="Arakawa K."/>
        </authorList>
    </citation>
    <scope>NUCLEOTIDE SEQUENCE [LARGE SCALE GENOMIC DNA]</scope>
</reference>
<dbReference type="Pfam" id="PF14529">
    <property type="entry name" value="Exo_endo_phos_2"/>
    <property type="match status" value="1"/>
</dbReference>